<gene>
    <name evidence="7" type="ORF">Naga_100016g45</name>
</gene>
<dbReference type="CDD" id="cd15492">
    <property type="entry name" value="PHD_BRPF_JADE_like"/>
    <property type="match status" value="1"/>
</dbReference>
<dbReference type="InterPro" id="IPR019786">
    <property type="entry name" value="Zinc_finger_PHD-type_CS"/>
</dbReference>
<dbReference type="GO" id="GO:0008270">
    <property type="term" value="F:zinc ion binding"/>
    <property type="evidence" value="ECO:0007669"/>
    <property type="project" value="UniProtKB-KW"/>
</dbReference>
<sequence>MLTINQSTDQEAGSGPLTDDKGDLQSQNFGASNQCVENSTQPTRSGAMGPMGDRAKKEDCCVICFQGEFQSTNEIVYCDACDLGFHQQCYGLPRVPEGDFFCDFCAIARDISNTDKRIAPMCELCHQKGGGLLRIWIVDRGEGQYSDEDYVRDGSEDEDNDCGSTFEVAACIRPSDKANAFASISTSLPNPLAEPLFVHKVCALAGWNQQPRLVRFVAGTNAQVAVVSRDIVATYRNLKAQEETMASRWQAADALSCGICDSSVGLLVRCCHHDPDSAVFRCSFSAHAACAFNAAQASLLLHDVQRSPLVTVWCSAHRPEPSVERPGGDAVAKCLGFLLPPLASPLDQHEQDGRQYQPCHTPLLRHLVHERRKEGYGRLGGYLDDKLRLLERRMSLAGALPVPTHSTDGRLILCAAGRAEEMFACRQRLPATPEVRR</sequence>
<dbReference type="Pfam" id="PF13831">
    <property type="entry name" value="PHD_2"/>
    <property type="match status" value="1"/>
</dbReference>
<accession>W7TDT2</accession>
<evidence type="ECO:0000313" key="8">
    <source>
        <dbReference type="Proteomes" id="UP000019335"/>
    </source>
</evidence>
<dbReference type="InterPro" id="IPR050701">
    <property type="entry name" value="Histone_Mod_Regulator"/>
</dbReference>
<dbReference type="EMBL" id="AZIL01001059">
    <property type="protein sequence ID" value="EWM25130.1"/>
    <property type="molecule type" value="Genomic_DNA"/>
</dbReference>
<evidence type="ECO:0000313" key="7">
    <source>
        <dbReference type="EMBL" id="EWM25130.1"/>
    </source>
</evidence>
<dbReference type="AlphaFoldDB" id="W7TDT2"/>
<dbReference type="PANTHER" id="PTHR13793">
    <property type="entry name" value="PHD FINGER PROTEINS"/>
    <property type="match status" value="1"/>
</dbReference>
<keyword evidence="2 4" id="KW-0863">Zinc-finger</keyword>
<reference evidence="7 8" key="1">
    <citation type="journal article" date="2014" name="Mol. Plant">
        <title>Chromosome Scale Genome Assembly and Transcriptome Profiling of Nannochloropsis gaditana in Nitrogen Depletion.</title>
        <authorList>
            <person name="Corteggiani Carpinelli E."/>
            <person name="Telatin A."/>
            <person name="Vitulo N."/>
            <person name="Forcato C."/>
            <person name="D'Angelo M."/>
            <person name="Schiavon R."/>
            <person name="Vezzi A."/>
            <person name="Giacometti G.M."/>
            <person name="Morosinotto T."/>
            <person name="Valle G."/>
        </authorList>
    </citation>
    <scope>NUCLEOTIDE SEQUENCE [LARGE SCALE GENOMIC DNA]</scope>
    <source>
        <strain evidence="7 8">B-31</strain>
    </source>
</reference>
<dbReference type="InterPro" id="IPR013083">
    <property type="entry name" value="Znf_RING/FYVE/PHD"/>
</dbReference>
<dbReference type="GO" id="GO:0006357">
    <property type="term" value="P:regulation of transcription by RNA polymerase II"/>
    <property type="evidence" value="ECO:0007669"/>
    <property type="project" value="TreeGrafter"/>
</dbReference>
<dbReference type="SUPFAM" id="SSF57903">
    <property type="entry name" value="FYVE/PHD zinc finger"/>
    <property type="match status" value="1"/>
</dbReference>
<evidence type="ECO:0000256" key="1">
    <source>
        <dbReference type="ARBA" id="ARBA00022723"/>
    </source>
</evidence>
<evidence type="ECO:0000256" key="5">
    <source>
        <dbReference type="SAM" id="MobiDB-lite"/>
    </source>
</evidence>
<feature type="domain" description="PHD-type" evidence="6">
    <location>
        <begin position="58"/>
        <end position="108"/>
    </location>
</feature>
<dbReference type="PANTHER" id="PTHR13793:SF107">
    <property type="entry name" value="BROMODOMAIN-CONTAINING PROTEIN HOMOLOG"/>
    <property type="match status" value="1"/>
</dbReference>
<name>W7TDT2_9STRA</name>
<evidence type="ECO:0000256" key="3">
    <source>
        <dbReference type="ARBA" id="ARBA00022833"/>
    </source>
</evidence>
<dbReference type="PROSITE" id="PS01359">
    <property type="entry name" value="ZF_PHD_1"/>
    <property type="match status" value="1"/>
</dbReference>
<dbReference type="Gene3D" id="3.30.40.10">
    <property type="entry name" value="Zinc/RING finger domain, C3HC4 (zinc finger)"/>
    <property type="match status" value="1"/>
</dbReference>
<dbReference type="PROSITE" id="PS50016">
    <property type="entry name" value="ZF_PHD_2"/>
    <property type="match status" value="1"/>
</dbReference>
<feature type="compositionally biased region" description="Polar residues" evidence="5">
    <location>
        <begin position="1"/>
        <end position="11"/>
    </location>
</feature>
<organism evidence="7 8">
    <name type="scientific">Nannochloropsis gaditana</name>
    <dbReference type="NCBI Taxonomy" id="72520"/>
    <lineage>
        <taxon>Eukaryota</taxon>
        <taxon>Sar</taxon>
        <taxon>Stramenopiles</taxon>
        <taxon>Ochrophyta</taxon>
        <taxon>Eustigmatophyceae</taxon>
        <taxon>Eustigmatales</taxon>
        <taxon>Monodopsidaceae</taxon>
        <taxon>Nannochloropsis</taxon>
    </lineage>
</organism>
<keyword evidence="1" id="KW-0479">Metal-binding</keyword>
<proteinExistence type="predicted"/>
<keyword evidence="8" id="KW-1185">Reference proteome</keyword>
<feature type="region of interest" description="Disordered" evidence="5">
    <location>
        <begin position="1"/>
        <end position="23"/>
    </location>
</feature>
<dbReference type="SMART" id="SM00249">
    <property type="entry name" value="PHD"/>
    <property type="match status" value="2"/>
</dbReference>
<evidence type="ECO:0000259" key="6">
    <source>
        <dbReference type="PROSITE" id="PS50016"/>
    </source>
</evidence>
<protein>
    <submittedName>
        <fullName evidence="7">Phd zinc finger-containing protein</fullName>
    </submittedName>
</protein>
<dbReference type="OrthoDB" id="8068875at2759"/>
<evidence type="ECO:0000256" key="2">
    <source>
        <dbReference type="ARBA" id="ARBA00022771"/>
    </source>
</evidence>
<dbReference type="InterPro" id="IPR001965">
    <property type="entry name" value="Znf_PHD"/>
</dbReference>
<dbReference type="InterPro" id="IPR019787">
    <property type="entry name" value="Znf_PHD-finger"/>
</dbReference>
<dbReference type="InterPro" id="IPR011011">
    <property type="entry name" value="Znf_FYVE_PHD"/>
</dbReference>
<keyword evidence="3" id="KW-0862">Zinc</keyword>
<comment type="caution">
    <text evidence="7">The sequence shown here is derived from an EMBL/GenBank/DDBJ whole genome shotgun (WGS) entry which is preliminary data.</text>
</comment>
<dbReference type="Proteomes" id="UP000019335">
    <property type="component" value="Chromosome 12"/>
</dbReference>
<evidence type="ECO:0000256" key="4">
    <source>
        <dbReference type="PROSITE-ProRule" id="PRU00146"/>
    </source>
</evidence>